<dbReference type="PROSITE" id="PS50975">
    <property type="entry name" value="ATP_GRASP"/>
    <property type="match status" value="1"/>
</dbReference>
<dbReference type="Proteomes" id="UP000730482">
    <property type="component" value="Unassembled WGS sequence"/>
</dbReference>
<keyword evidence="3 4" id="KW-0067">ATP-binding</keyword>
<keyword evidence="2 4" id="KW-0547">Nucleotide-binding</keyword>
<dbReference type="PANTHER" id="PTHR43585">
    <property type="entry name" value="FUMIPYRROLE BIOSYNTHESIS PROTEIN C"/>
    <property type="match status" value="1"/>
</dbReference>
<sequence length="409" mass="43934">MEPPTQAMCSHPRTALLLSAELAGGVARLSAALRRRGWRVVLVSEMDDDPNAVLCDGHVVVDWNASDEDVIATVARAGVRPTAVVNMVESLILRRAALLDHFGLADPSRGLARLMDKAAVRRAADAARVFPLRWTDGSIAELRAAPPSRYPVVVKPAVGGGASREVHLVRSRDEFDRVMAGLREVRGSDRFLVEEYLTGREFSVDGYVRDGEFVSVFVADKPDHDSARLHDRGLRISPPTGVSADSIARFLAELQILLSALSLDGVWLHIEGRMADRKRAGLIEINPRPGGGLYPAAIRHRTGVDPVEAALDLAIGSAPETGHGGLSAPVAIVPVEADVPGIVHCRTTVADLLALDGVVDAYIIDGYRVTSLAKENFFAAVMVTGQGEEELRKHASTALSVLDYQILPP</sequence>
<evidence type="ECO:0000256" key="4">
    <source>
        <dbReference type="PROSITE-ProRule" id="PRU00409"/>
    </source>
</evidence>
<evidence type="ECO:0000313" key="6">
    <source>
        <dbReference type="EMBL" id="MBS2547855.1"/>
    </source>
</evidence>
<dbReference type="PANTHER" id="PTHR43585:SF2">
    <property type="entry name" value="ATP-GRASP ENZYME FSQD"/>
    <property type="match status" value="1"/>
</dbReference>
<dbReference type="InterPro" id="IPR011761">
    <property type="entry name" value="ATP-grasp"/>
</dbReference>
<comment type="caution">
    <text evidence="6">The sequence shown here is derived from an EMBL/GenBank/DDBJ whole genome shotgun (WGS) entry which is preliminary data.</text>
</comment>
<dbReference type="Pfam" id="PF13535">
    <property type="entry name" value="ATP-grasp_4"/>
    <property type="match status" value="1"/>
</dbReference>
<evidence type="ECO:0000259" key="5">
    <source>
        <dbReference type="PROSITE" id="PS50975"/>
    </source>
</evidence>
<proteinExistence type="predicted"/>
<feature type="domain" description="ATP-grasp" evidence="5">
    <location>
        <begin position="96"/>
        <end position="315"/>
    </location>
</feature>
<dbReference type="EMBL" id="JAAFYZ010000036">
    <property type="protein sequence ID" value="MBS2547855.1"/>
    <property type="molecule type" value="Genomic_DNA"/>
</dbReference>
<evidence type="ECO:0000256" key="1">
    <source>
        <dbReference type="ARBA" id="ARBA00022598"/>
    </source>
</evidence>
<keyword evidence="1" id="KW-0436">Ligase</keyword>
<dbReference type="Gene3D" id="3.30.470.20">
    <property type="entry name" value="ATP-grasp fold, B domain"/>
    <property type="match status" value="1"/>
</dbReference>
<evidence type="ECO:0000313" key="7">
    <source>
        <dbReference type="Proteomes" id="UP000730482"/>
    </source>
</evidence>
<evidence type="ECO:0000256" key="2">
    <source>
        <dbReference type="ARBA" id="ARBA00022741"/>
    </source>
</evidence>
<dbReference type="InterPro" id="IPR052032">
    <property type="entry name" value="ATP-dep_AA_Ligase"/>
</dbReference>
<keyword evidence="7" id="KW-1185">Reference proteome</keyword>
<organism evidence="6 7">
    <name type="scientific">Catenulispora pinistramenti</name>
    <dbReference type="NCBI Taxonomy" id="2705254"/>
    <lineage>
        <taxon>Bacteria</taxon>
        <taxon>Bacillati</taxon>
        <taxon>Actinomycetota</taxon>
        <taxon>Actinomycetes</taxon>
        <taxon>Catenulisporales</taxon>
        <taxon>Catenulisporaceae</taxon>
        <taxon>Catenulispora</taxon>
    </lineage>
</organism>
<dbReference type="SUPFAM" id="SSF56059">
    <property type="entry name" value="Glutathione synthetase ATP-binding domain-like"/>
    <property type="match status" value="1"/>
</dbReference>
<gene>
    <name evidence="6" type="ORF">KGQ19_13365</name>
</gene>
<evidence type="ECO:0000256" key="3">
    <source>
        <dbReference type="ARBA" id="ARBA00022840"/>
    </source>
</evidence>
<reference evidence="6 7" key="1">
    <citation type="submission" date="2020-02" db="EMBL/GenBank/DDBJ databases">
        <title>Acidophilic actinobacteria isolated from forest soil.</title>
        <authorList>
            <person name="Golinska P."/>
        </authorList>
    </citation>
    <scope>NUCLEOTIDE SEQUENCE [LARGE SCALE GENOMIC DNA]</scope>
    <source>
        <strain evidence="6 7">NL8</strain>
    </source>
</reference>
<dbReference type="RefSeq" id="WP_212009436.1">
    <property type="nucleotide sequence ID" value="NZ_JAAFYZ010000036.1"/>
</dbReference>
<name>A0ABS5KPB4_9ACTN</name>
<accession>A0ABS5KPB4</accession>
<protein>
    <submittedName>
        <fullName evidence="6">ATP-grasp domain-containing protein</fullName>
    </submittedName>
</protein>